<dbReference type="Gene3D" id="3.90.1720.10">
    <property type="entry name" value="endopeptidase domain like (from Nostoc punctiforme)"/>
    <property type="match status" value="1"/>
</dbReference>
<dbReference type="HOGENOM" id="CLU_016043_7_0_6"/>
<organism evidence="7 8">
    <name type="scientific">Thioalkalivibrio sulfidiphilus (strain HL-EbGR7)</name>
    <dbReference type="NCBI Taxonomy" id="396588"/>
    <lineage>
        <taxon>Bacteria</taxon>
        <taxon>Pseudomonadati</taxon>
        <taxon>Pseudomonadota</taxon>
        <taxon>Gammaproteobacteria</taxon>
        <taxon>Chromatiales</taxon>
        <taxon>Ectothiorhodospiraceae</taxon>
        <taxon>Thioalkalivibrio</taxon>
    </lineage>
</organism>
<evidence type="ECO:0000313" key="8">
    <source>
        <dbReference type="Proteomes" id="UP000002383"/>
    </source>
</evidence>
<dbReference type="MEROPS" id="C40.006"/>
<keyword evidence="4" id="KW-0788">Thiol protease</keyword>
<evidence type="ECO:0000256" key="1">
    <source>
        <dbReference type="ARBA" id="ARBA00007074"/>
    </source>
</evidence>
<keyword evidence="8" id="KW-1185">Reference proteome</keyword>
<proteinExistence type="inferred from homology"/>
<dbReference type="eggNOG" id="COG0791">
    <property type="taxonomic scope" value="Bacteria"/>
</dbReference>
<sequence precursor="true">MAGAVLNGLTGIGRLAAALLLASLLGACASTAPQRPAASLPPVLPDQGSLHPARAQVINTALAQLGTPYRFGGDTPRGFDCSGLVQYAHQAARIPVPRQTGDQAAHARPVPAQARQPGDLLFFRINDNKPSHVSIYLGNGQFVHAPSSGGHVSIERLDNPYWAPRLLHVGHYFPD</sequence>
<protein>
    <submittedName>
        <fullName evidence="7">NLP/P60 protein</fullName>
    </submittedName>
</protein>
<dbReference type="InterPro" id="IPR038765">
    <property type="entry name" value="Papain-like_cys_pep_sf"/>
</dbReference>
<dbReference type="PROSITE" id="PS51935">
    <property type="entry name" value="NLPC_P60"/>
    <property type="match status" value="1"/>
</dbReference>
<evidence type="ECO:0000313" key="7">
    <source>
        <dbReference type="EMBL" id="ACL72487.1"/>
    </source>
</evidence>
<feature type="domain" description="NlpC/P60" evidence="6">
    <location>
        <begin position="51"/>
        <end position="173"/>
    </location>
</feature>
<evidence type="ECO:0000259" key="6">
    <source>
        <dbReference type="PROSITE" id="PS51935"/>
    </source>
</evidence>
<comment type="similarity">
    <text evidence="1">Belongs to the peptidase C40 family.</text>
</comment>
<dbReference type="OrthoDB" id="9807055at2"/>
<feature type="chain" id="PRO_5002872914" evidence="5">
    <location>
        <begin position="30"/>
        <end position="175"/>
    </location>
</feature>
<feature type="signal peptide" evidence="5">
    <location>
        <begin position="1"/>
        <end position="29"/>
    </location>
</feature>
<gene>
    <name evidence="7" type="ordered locus">Tgr7_1402</name>
</gene>
<dbReference type="AlphaFoldDB" id="B8GR67"/>
<dbReference type="KEGG" id="tgr:Tgr7_1402"/>
<evidence type="ECO:0000256" key="4">
    <source>
        <dbReference type="ARBA" id="ARBA00022807"/>
    </source>
</evidence>
<keyword evidence="5" id="KW-0732">Signal</keyword>
<accession>B8GR67</accession>
<keyword evidence="3" id="KW-0378">Hydrolase</keyword>
<dbReference type="Pfam" id="PF00877">
    <property type="entry name" value="NLPC_P60"/>
    <property type="match status" value="1"/>
</dbReference>
<dbReference type="EMBL" id="CP001339">
    <property type="protein sequence ID" value="ACL72487.1"/>
    <property type="molecule type" value="Genomic_DNA"/>
</dbReference>
<dbReference type="STRING" id="396588.Tgr7_1402"/>
<dbReference type="RefSeq" id="WP_012637970.1">
    <property type="nucleotide sequence ID" value="NC_011901.1"/>
</dbReference>
<reference evidence="7 8" key="1">
    <citation type="journal article" date="2011" name="Stand. Genomic Sci.">
        <title>Complete genome sequence of 'Thioalkalivibrio sulfidophilus' HL-EbGr7.</title>
        <authorList>
            <person name="Muyzer G."/>
            <person name="Sorokin D.Y."/>
            <person name="Mavromatis K."/>
            <person name="Lapidus A."/>
            <person name="Clum A."/>
            <person name="Ivanova N."/>
            <person name="Pati A."/>
            <person name="d'Haeseleer P."/>
            <person name="Woyke T."/>
            <person name="Kyrpides N.C."/>
        </authorList>
    </citation>
    <scope>NUCLEOTIDE SEQUENCE [LARGE SCALE GENOMIC DNA]</scope>
    <source>
        <strain evidence="7 8">HL-EbGR7</strain>
    </source>
</reference>
<dbReference type="PANTHER" id="PTHR47053">
    <property type="entry name" value="MUREIN DD-ENDOPEPTIDASE MEPH-RELATED"/>
    <property type="match status" value="1"/>
</dbReference>
<evidence type="ECO:0000256" key="2">
    <source>
        <dbReference type="ARBA" id="ARBA00022670"/>
    </source>
</evidence>
<evidence type="ECO:0000256" key="3">
    <source>
        <dbReference type="ARBA" id="ARBA00022801"/>
    </source>
</evidence>
<keyword evidence="2" id="KW-0645">Protease</keyword>
<dbReference type="SUPFAM" id="SSF54001">
    <property type="entry name" value="Cysteine proteinases"/>
    <property type="match status" value="1"/>
</dbReference>
<dbReference type="Proteomes" id="UP000002383">
    <property type="component" value="Chromosome"/>
</dbReference>
<dbReference type="InterPro" id="IPR051202">
    <property type="entry name" value="Peptidase_C40"/>
</dbReference>
<name>B8GR67_THISH</name>
<dbReference type="GO" id="GO:0008234">
    <property type="term" value="F:cysteine-type peptidase activity"/>
    <property type="evidence" value="ECO:0007669"/>
    <property type="project" value="UniProtKB-KW"/>
</dbReference>
<dbReference type="InterPro" id="IPR000064">
    <property type="entry name" value="NLP_P60_dom"/>
</dbReference>
<dbReference type="PANTHER" id="PTHR47053:SF1">
    <property type="entry name" value="MUREIN DD-ENDOPEPTIDASE MEPH-RELATED"/>
    <property type="match status" value="1"/>
</dbReference>
<dbReference type="GO" id="GO:0006508">
    <property type="term" value="P:proteolysis"/>
    <property type="evidence" value="ECO:0007669"/>
    <property type="project" value="UniProtKB-KW"/>
</dbReference>
<evidence type="ECO:0000256" key="5">
    <source>
        <dbReference type="SAM" id="SignalP"/>
    </source>
</evidence>